<feature type="transmembrane region" description="Helical" evidence="1">
    <location>
        <begin position="119"/>
        <end position="139"/>
    </location>
</feature>
<dbReference type="InterPro" id="IPR008523">
    <property type="entry name" value="DUF805"/>
</dbReference>
<dbReference type="EMBL" id="MF187965">
    <property type="protein sequence ID" value="ATN23798.1"/>
    <property type="molecule type" value="Genomic_DNA"/>
</dbReference>
<gene>
    <name evidence="2" type="primary">yhaH</name>
    <name evidence="3" type="ORF">NCTC10976_00032</name>
</gene>
<dbReference type="GO" id="GO:0005886">
    <property type="term" value="C:plasma membrane"/>
    <property type="evidence" value="ECO:0007669"/>
    <property type="project" value="TreeGrafter"/>
</dbReference>
<dbReference type="PANTHER" id="PTHR34980">
    <property type="entry name" value="INNER MEMBRANE PROTEIN-RELATED-RELATED"/>
    <property type="match status" value="1"/>
</dbReference>
<dbReference type="EMBL" id="LR134515">
    <property type="protein sequence ID" value="VEJ15964.1"/>
    <property type="molecule type" value="Genomic_DNA"/>
</dbReference>
<dbReference type="Proteomes" id="UP000275510">
    <property type="component" value="Chromosome"/>
</dbReference>
<protein>
    <submittedName>
        <fullName evidence="3">Membrane protein</fullName>
    </submittedName>
    <submittedName>
        <fullName evidence="2">YhaH</fullName>
    </submittedName>
</protein>
<feature type="transmembrane region" description="Helical" evidence="1">
    <location>
        <begin position="88"/>
        <end position="107"/>
    </location>
</feature>
<organism evidence="2">
    <name type="scientific">Actinobacillus pleuropneumoniae</name>
    <name type="common">Haemophilus pleuropneumoniae</name>
    <dbReference type="NCBI Taxonomy" id="715"/>
    <lineage>
        <taxon>Bacteria</taxon>
        <taxon>Pseudomonadati</taxon>
        <taxon>Pseudomonadota</taxon>
        <taxon>Gammaproteobacteria</taxon>
        <taxon>Pasteurellales</taxon>
        <taxon>Pasteurellaceae</taxon>
        <taxon>Actinobacillus</taxon>
    </lineage>
</organism>
<keyword evidence="1" id="KW-0812">Transmembrane</keyword>
<accession>A0A2D1BGP0</accession>
<evidence type="ECO:0000313" key="4">
    <source>
        <dbReference type="Proteomes" id="UP000275510"/>
    </source>
</evidence>
<dbReference type="RefSeq" id="WP_005599983.1">
    <property type="nucleotide sequence ID" value="NZ_CBDBSU010000001.1"/>
</dbReference>
<dbReference type="Pfam" id="PF05656">
    <property type="entry name" value="DUF805"/>
    <property type="match status" value="1"/>
</dbReference>
<evidence type="ECO:0000313" key="3">
    <source>
        <dbReference type="EMBL" id="VEJ15964.1"/>
    </source>
</evidence>
<feature type="transmembrane region" description="Helical" evidence="1">
    <location>
        <begin position="57"/>
        <end position="76"/>
    </location>
</feature>
<evidence type="ECO:0000256" key="1">
    <source>
        <dbReference type="SAM" id="Phobius"/>
    </source>
</evidence>
<dbReference type="PANTHER" id="PTHR34980:SF2">
    <property type="entry name" value="INNER MEMBRANE PROTEIN YHAH-RELATED"/>
    <property type="match status" value="1"/>
</dbReference>
<dbReference type="AlphaFoldDB" id="A0A2D1BGP0"/>
<name>A0A2D1BGP0_ACTPL</name>
<reference evidence="3 4" key="2">
    <citation type="submission" date="2018-12" db="EMBL/GenBank/DDBJ databases">
        <authorList>
            <consortium name="Pathogen Informatics"/>
        </authorList>
    </citation>
    <scope>NUCLEOTIDE SEQUENCE [LARGE SCALE GENOMIC DNA]</scope>
    <source>
        <strain evidence="3 4">NCTC10976</strain>
    </source>
</reference>
<proteinExistence type="predicted"/>
<keyword evidence="1" id="KW-0472">Membrane</keyword>
<sequence length="155" mass="18384">MEWFIYALRNTFNYQGRAKRAEFIWFILIYELSDWAIVLIAKLAFALRLIHLSDDLHILNSLLDILLLLPMSSVTVRRLHDLGYSGWWQSYLLTMNIVAMILTYLIPKHSLNAMLDTKFGTFWSLLLVIYFIQIFFLIFKRGQPFINRYGKQPDS</sequence>
<reference evidence="2" key="1">
    <citation type="journal article" date="2017" name="J. Antimicrob. Chemother.">
        <title>Characterisation of the Actinobacillus pleuropneumoniae SXT-related integrative and conjugative element ICEApl2, and analysis of the encoded FloR protein: hydrophobic residues in transmembrane domains contribute dynamically to florfenicol and chloramphenicol efflux.</title>
        <authorList>
            <person name="Li Y."/>
            <person name="Li Y."/>
            <person name="Fernandez Crespo R."/>
            <person name="Langford P.R."/>
            <person name="Bosse J.T."/>
        </authorList>
    </citation>
    <scope>NUCLEOTIDE SEQUENCE</scope>
    <source>
        <strain evidence="2">MIDG3553</strain>
    </source>
</reference>
<feature type="transmembrane region" description="Helical" evidence="1">
    <location>
        <begin position="23"/>
        <end position="45"/>
    </location>
</feature>
<keyword evidence="1" id="KW-1133">Transmembrane helix</keyword>
<evidence type="ECO:0000313" key="2">
    <source>
        <dbReference type="EMBL" id="ATN23798.1"/>
    </source>
</evidence>